<evidence type="ECO:0000256" key="1">
    <source>
        <dbReference type="SAM" id="SignalP"/>
    </source>
</evidence>
<feature type="signal peptide" evidence="1">
    <location>
        <begin position="1"/>
        <end position="26"/>
    </location>
</feature>
<name>A0AA90UGQ4_9BACT</name>
<reference evidence="3" key="1">
    <citation type="submission" date="2019-09" db="EMBL/GenBank/DDBJ databases">
        <title>Distinct polysaccharide growth profiles of human intestinal Prevotella copri isolates.</title>
        <authorList>
            <person name="Fehlner-Peach H."/>
            <person name="Magnabosco C."/>
            <person name="Raghavan V."/>
            <person name="Scher J.U."/>
            <person name="Tett A."/>
            <person name="Cox L.M."/>
            <person name="Gottsegen C."/>
            <person name="Watters A."/>
            <person name="Wiltshire- Gordon J.D."/>
            <person name="Segata N."/>
            <person name="Bonneau R."/>
            <person name="Littman D.R."/>
        </authorList>
    </citation>
    <scope>NUCLEOTIDE SEQUENCE [LARGE SCALE GENOMIC DNA]</scope>
    <source>
        <strain evidence="3">iAQ1179</strain>
    </source>
</reference>
<protein>
    <recommendedName>
        <fullName evidence="4">DUF4843 domain-containing protein</fullName>
    </recommendedName>
</protein>
<gene>
    <name evidence="2" type="ORF">F7D95_08275</name>
</gene>
<organism evidence="2 3">
    <name type="scientific">Segatella copri</name>
    <dbReference type="NCBI Taxonomy" id="165179"/>
    <lineage>
        <taxon>Bacteria</taxon>
        <taxon>Pseudomonadati</taxon>
        <taxon>Bacteroidota</taxon>
        <taxon>Bacteroidia</taxon>
        <taxon>Bacteroidales</taxon>
        <taxon>Prevotellaceae</taxon>
        <taxon>Segatella</taxon>
    </lineage>
</organism>
<keyword evidence="1" id="KW-0732">Signal</keyword>
<proteinExistence type="predicted"/>
<dbReference type="PROSITE" id="PS51257">
    <property type="entry name" value="PROKAR_LIPOPROTEIN"/>
    <property type="match status" value="1"/>
</dbReference>
<evidence type="ECO:0008006" key="4">
    <source>
        <dbReference type="Google" id="ProtNLM"/>
    </source>
</evidence>
<dbReference type="AlphaFoldDB" id="A0AA90UGQ4"/>
<comment type="caution">
    <text evidence="2">The sequence shown here is derived from an EMBL/GenBank/DDBJ whole genome shotgun (WGS) entry which is preliminary data.</text>
</comment>
<dbReference type="RefSeq" id="WP_153128578.1">
    <property type="nucleotide sequence ID" value="NZ_VZCW01000215.1"/>
</dbReference>
<dbReference type="EMBL" id="VZCW01000215">
    <property type="protein sequence ID" value="MQN12816.1"/>
    <property type="molecule type" value="Genomic_DNA"/>
</dbReference>
<accession>A0AA90UGQ4</accession>
<dbReference type="Proteomes" id="UP000442105">
    <property type="component" value="Unassembled WGS sequence"/>
</dbReference>
<sequence>MNKFFKYTFIALLGVLTLGLSSCTDEYEYTPTSKTELGGNAFLVSEGSTAISYLPTAEQSFTFKVSRIDSTEAQTVGLSSSNEKFTVPATVSFAAGQKTAEVKVSFDIATGTSEKTRIAITDAEKYYYAATVLDYTITRYQSYTGTYVANGLGFQIQTPCYMIGAGKFMVPADPANGYEYDIVFSIDKDNNVIVAPQPAWNHPSYGAVYVIGNADGDAAADGSGSGVAGTYDPETGVVTMAMYNFIPNTGSFGTFDDVFVFDEKPAL</sequence>
<feature type="chain" id="PRO_5041637980" description="DUF4843 domain-containing protein" evidence="1">
    <location>
        <begin position="27"/>
        <end position="267"/>
    </location>
</feature>
<evidence type="ECO:0000313" key="3">
    <source>
        <dbReference type="Proteomes" id="UP000442105"/>
    </source>
</evidence>
<evidence type="ECO:0000313" key="2">
    <source>
        <dbReference type="EMBL" id="MQN12816.1"/>
    </source>
</evidence>